<dbReference type="SUPFAM" id="SSF52540">
    <property type="entry name" value="P-loop containing nucleoside triphosphate hydrolases"/>
    <property type="match status" value="1"/>
</dbReference>
<feature type="repeat" description="TPR" evidence="2">
    <location>
        <begin position="143"/>
        <end position="176"/>
    </location>
</feature>
<dbReference type="Pfam" id="PF13469">
    <property type="entry name" value="Sulfotransfer_3"/>
    <property type="match status" value="1"/>
</dbReference>
<dbReference type="PANTHER" id="PTHR12788">
    <property type="entry name" value="PROTEIN-TYROSINE SULFOTRANSFERASE 2"/>
    <property type="match status" value="1"/>
</dbReference>
<dbReference type="InterPro" id="IPR027417">
    <property type="entry name" value="P-loop_NTPase"/>
</dbReference>
<sequence>MLAPAGNADLLGRAQRAALAGRLAEAEGLFRQAAKLAPRDPRPVSALGDVAQARGDFDQAIGFYRQALKLAPGVAEIGSNLLAALRRGERLAEAERAGRALARRHPGQVGILGNLALILADLGELAEARDLYERALALKPDSVELLTNFGNLLRDLGESEAALAWFDKALALKPRQPEILYLKATLLERLSRLDEAEAVLAAGTGLPHPGMALTAARIAARRGDRARAIALLEPEGPGPQWQGDWAYARHFDLGQLYDAEGDAARAFGHFAEGNRLQSVSAAGRRAPKEAFLAGIERLERWLDAVGRPDWLDAPLPERPEGAPVFLVGFPRSGTTLLDQFLSGHPAVTVLEEKALLAGARPEDYPESLARLDRAALEALRGRYWQAVRDEGVEPAPGRLIVDKLPLNLVEVPLIQRLFPSARFILALRHPCDCVLSCFMQQFRLNTAMANFLTLEGSAGLYDRAFGLWRRYEEVFPMAVHRLRYEDLIADPEATARPLIEFLGLAWHPALLDHVKTARGRRIDTPSYRQVTEPLHGRAKGRWRRYETQMAPVLPVLQPWIEAFGYGD</sequence>
<dbReference type="SUPFAM" id="SSF48452">
    <property type="entry name" value="TPR-like"/>
    <property type="match status" value="1"/>
</dbReference>
<dbReference type="Pfam" id="PF14559">
    <property type="entry name" value="TPR_19"/>
    <property type="match status" value="1"/>
</dbReference>
<evidence type="ECO:0000313" key="4">
    <source>
        <dbReference type="Proteomes" id="UP000192917"/>
    </source>
</evidence>
<dbReference type="Pfam" id="PF13424">
    <property type="entry name" value="TPR_12"/>
    <property type="match status" value="1"/>
</dbReference>
<dbReference type="RefSeq" id="WP_085121893.1">
    <property type="nucleotide sequence ID" value="NZ_FWZX01000004.1"/>
</dbReference>
<dbReference type="PANTHER" id="PTHR12788:SF10">
    <property type="entry name" value="PROTEIN-TYROSINE SULFOTRANSFERASE"/>
    <property type="match status" value="1"/>
</dbReference>
<dbReference type="InterPro" id="IPR026634">
    <property type="entry name" value="TPST-like"/>
</dbReference>
<keyword evidence="2" id="KW-0802">TPR repeat</keyword>
<dbReference type="Gene3D" id="3.40.50.300">
    <property type="entry name" value="P-loop containing nucleotide triphosphate hydrolases"/>
    <property type="match status" value="1"/>
</dbReference>
<dbReference type="Proteomes" id="UP000192917">
    <property type="component" value="Unassembled WGS sequence"/>
</dbReference>
<feature type="repeat" description="TPR" evidence="2">
    <location>
        <begin position="109"/>
        <end position="142"/>
    </location>
</feature>
<feature type="repeat" description="TPR" evidence="2">
    <location>
        <begin position="41"/>
        <end position="74"/>
    </location>
</feature>
<evidence type="ECO:0000256" key="2">
    <source>
        <dbReference type="PROSITE-ProRule" id="PRU00339"/>
    </source>
</evidence>
<dbReference type="GO" id="GO:0008476">
    <property type="term" value="F:protein-tyrosine sulfotransferase activity"/>
    <property type="evidence" value="ECO:0007669"/>
    <property type="project" value="InterPro"/>
</dbReference>
<proteinExistence type="predicted"/>
<dbReference type="AlphaFoldDB" id="A0A1Y6BH98"/>
<dbReference type="PROSITE" id="PS50005">
    <property type="entry name" value="TPR"/>
    <property type="match status" value="3"/>
</dbReference>
<dbReference type="EMBL" id="FWZX01000004">
    <property type="protein sequence ID" value="SMF09001.1"/>
    <property type="molecule type" value="Genomic_DNA"/>
</dbReference>
<keyword evidence="1" id="KW-0808">Transferase</keyword>
<dbReference type="STRING" id="560819.SAMN05428998_104192"/>
<keyword evidence="4" id="KW-1185">Reference proteome</keyword>
<organism evidence="3 4">
    <name type="scientific">Tistlia consotensis USBA 355</name>
    <dbReference type="NCBI Taxonomy" id="560819"/>
    <lineage>
        <taxon>Bacteria</taxon>
        <taxon>Pseudomonadati</taxon>
        <taxon>Pseudomonadota</taxon>
        <taxon>Alphaproteobacteria</taxon>
        <taxon>Rhodospirillales</taxon>
        <taxon>Rhodovibrionaceae</taxon>
        <taxon>Tistlia</taxon>
    </lineage>
</organism>
<dbReference type="Gene3D" id="1.25.40.10">
    <property type="entry name" value="Tetratricopeptide repeat domain"/>
    <property type="match status" value="2"/>
</dbReference>
<protein>
    <submittedName>
        <fullName evidence="3">Tfp pilus assembly protein PilF</fullName>
    </submittedName>
</protein>
<dbReference type="SMART" id="SM00028">
    <property type="entry name" value="TPR"/>
    <property type="match status" value="4"/>
</dbReference>
<dbReference type="InterPro" id="IPR011990">
    <property type="entry name" value="TPR-like_helical_dom_sf"/>
</dbReference>
<evidence type="ECO:0000313" key="3">
    <source>
        <dbReference type="EMBL" id="SMF09001.1"/>
    </source>
</evidence>
<name>A0A1Y6BH98_9PROT</name>
<reference evidence="3 4" key="1">
    <citation type="submission" date="2017-04" db="EMBL/GenBank/DDBJ databases">
        <authorList>
            <person name="Afonso C.L."/>
            <person name="Miller P.J."/>
            <person name="Scott M.A."/>
            <person name="Spackman E."/>
            <person name="Goraichik I."/>
            <person name="Dimitrov K.M."/>
            <person name="Suarez D.L."/>
            <person name="Swayne D.E."/>
        </authorList>
    </citation>
    <scope>NUCLEOTIDE SEQUENCE [LARGE SCALE GENOMIC DNA]</scope>
    <source>
        <strain evidence="3 4">USBA 355</strain>
    </source>
</reference>
<gene>
    <name evidence="3" type="ORF">SAMN05428998_104192</name>
</gene>
<evidence type="ECO:0000256" key="1">
    <source>
        <dbReference type="ARBA" id="ARBA00022679"/>
    </source>
</evidence>
<dbReference type="InterPro" id="IPR019734">
    <property type="entry name" value="TPR_rpt"/>
</dbReference>
<accession>A0A1Y6BH98</accession>